<reference evidence="2" key="1">
    <citation type="submission" date="2022-11" db="UniProtKB">
        <authorList>
            <consortium name="WormBaseParasite"/>
        </authorList>
    </citation>
    <scope>IDENTIFICATION</scope>
</reference>
<keyword evidence="1" id="KW-1185">Reference proteome</keyword>
<proteinExistence type="predicted"/>
<sequence>MKRVVAFRKFEKSQLLRQSGETGSEGEYYHLLRNLLKRTWLATPGTHNCPVPRFSAGLPEARQHYISQVKIAHCTSASQATGFLGQDSHSPTPATSVL</sequence>
<dbReference type="WBParaSite" id="sdigi.contig4.g511.t1">
    <property type="protein sequence ID" value="sdigi.contig4.g511.t1"/>
    <property type="gene ID" value="sdigi.contig4.g511"/>
</dbReference>
<name>A0A915PT71_9BILA</name>
<organism evidence="1 2">
    <name type="scientific">Setaria digitata</name>
    <dbReference type="NCBI Taxonomy" id="48799"/>
    <lineage>
        <taxon>Eukaryota</taxon>
        <taxon>Metazoa</taxon>
        <taxon>Ecdysozoa</taxon>
        <taxon>Nematoda</taxon>
        <taxon>Chromadorea</taxon>
        <taxon>Rhabditida</taxon>
        <taxon>Spirurina</taxon>
        <taxon>Spiruromorpha</taxon>
        <taxon>Filarioidea</taxon>
        <taxon>Setariidae</taxon>
        <taxon>Setaria</taxon>
    </lineage>
</organism>
<evidence type="ECO:0000313" key="2">
    <source>
        <dbReference type="WBParaSite" id="sdigi.contig4.g511.t1"/>
    </source>
</evidence>
<dbReference type="Proteomes" id="UP000887581">
    <property type="component" value="Unplaced"/>
</dbReference>
<accession>A0A915PT71</accession>
<protein>
    <submittedName>
        <fullName evidence="2">Retrotransposon gag domain-containing protein</fullName>
    </submittedName>
</protein>
<dbReference type="AlphaFoldDB" id="A0A915PT71"/>
<evidence type="ECO:0000313" key="1">
    <source>
        <dbReference type="Proteomes" id="UP000887581"/>
    </source>
</evidence>